<dbReference type="Proteomes" id="UP000583929">
    <property type="component" value="Unassembled WGS sequence"/>
</dbReference>
<dbReference type="GO" id="GO:0004523">
    <property type="term" value="F:RNA-DNA hybrid ribonuclease activity"/>
    <property type="evidence" value="ECO:0007669"/>
    <property type="project" value="InterPro"/>
</dbReference>
<feature type="compositionally biased region" description="Polar residues" evidence="1">
    <location>
        <begin position="69"/>
        <end position="94"/>
    </location>
</feature>
<name>A0A7J6I7Z5_CANSA</name>
<feature type="compositionally biased region" description="Low complexity" evidence="1">
    <location>
        <begin position="118"/>
        <end position="142"/>
    </location>
</feature>
<comment type="caution">
    <text evidence="3">The sequence shown here is derived from an EMBL/GenBank/DDBJ whole genome shotgun (WGS) entry which is preliminary data.</text>
</comment>
<evidence type="ECO:0000259" key="2">
    <source>
        <dbReference type="Pfam" id="PF13456"/>
    </source>
</evidence>
<evidence type="ECO:0000313" key="4">
    <source>
        <dbReference type="Proteomes" id="UP000583929"/>
    </source>
</evidence>
<feature type="compositionally biased region" description="Low complexity" evidence="1">
    <location>
        <begin position="292"/>
        <end position="311"/>
    </location>
</feature>
<dbReference type="GO" id="GO:0003676">
    <property type="term" value="F:nucleic acid binding"/>
    <property type="evidence" value="ECO:0007669"/>
    <property type="project" value="InterPro"/>
</dbReference>
<evidence type="ECO:0000313" key="3">
    <source>
        <dbReference type="EMBL" id="KAF4402790.1"/>
    </source>
</evidence>
<dbReference type="AlphaFoldDB" id="A0A7J6I7Z5"/>
<organism evidence="3 4">
    <name type="scientific">Cannabis sativa</name>
    <name type="common">Hemp</name>
    <name type="synonym">Marijuana</name>
    <dbReference type="NCBI Taxonomy" id="3483"/>
    <lineage>
        <taxon>Eukaryota</taxon>
        <taxon>Viridiplantae</taxon>
        <taxon>Streptophyta</taxon>
        <taxon>Embryophyta</taxon>
        <taxon>Tracheophyta</taxon>
        <taxon>Spermatophyta</taxon>
        <taxon>Magnoliopsida</taxon>
        <taxon>eudicotyledons</taxon>
        <taxon>Gunneridae</taxon>
        <taxon>Pentapetalae</taxon>
        <taxon>rosids</taxon>
        <taxon>fabids</taxon>
        <taxon>Rosales</taxon>
        <taxon>Cannabaceae</taxon>
        <taxon>Cannabis</taxon>
    </lineage>
</organism>
<proteinExistence type="predicted"/>
<sequence>MSIVGRGDSIDIWRQPWIPWLEYNDFLAISKQARRRFPHLKSVVDISNEDGTWNSDILSQAGRLVKTSALTGDGSSSLSPPVQPHSSPTRSESPPCTPIPGKPSSSVSLPRRFTRSMSFPFASTKAPPSSTTSPLPPTESDSSPPPLPKSHPKRKHVSSDATPSSVPKKFKIPEPMHSKPLPLSVMDVSAVGASLMEDLPSASTGPSSSRDGAASTPWQSQLLTTVTDLATSYARDQLRQRRFEKSVIDVLTAMANVLKESEASRAAHSQGIVSSSSADESDQHQPAPGLSPSPAAIDPSAAQSQPQMSAATHVPLSADVQGAQGISSSAGIDKEIDSWFQQGEDIGTGIQGESSHTAVVQGEPSNVAAVQGETSNVAPVSAPDGGDSRILGAPLVSKDKAESAAEAEMMAILWGMQLAAAKEFKSIAIASDAMVLIKALYEKRCPPLWKLRPKTMEKNKACY</sequence>
<dbReference type="InterPro" id="IPR002156">
    <property type="entry name" value="RNaseH_domain"/>
</dbReference>
<feature type="domain" description="RNase H type-1" evidence="2">
    <location>
        <begin position="399"/>
        <end position="444"/>
    </location>
</feature>
<accession>A0A7J6I7Z5</accession>
<protein>
    <recommendedName>
        <fullName evidence="2">RNase H type-1 domain-containing protein</fullName>
    </recommendedName>
</protein>
<dbReference type="Pfam" id="PF13456">
    <property type="entry name" value="RVT_3"/>
    <property type="match status" value="1"/>
</dbReference>
<gene>
    <name evidence="3" type="ORF">G4B88_010242</name>
</gene>
<dbReference type="EMBL" id="JAATIQ010000006">
    <property type="protein sequence ID" value="KAF4402790.1"/>
    <property type="molecule type" value="Genomic_DNA"/>
</dbReference>
<feature type="region of interest" description="Disordered" evidence="1">
    <location>
        <begin position="262"/>
        <end position="312"/>
    </location>
</feature>
<keyword evidence="4" id="KW-1185">Reference proteome</keyword>
<evidence type="ECO:0000256" key="1">
    <source>
        <dbReference type="SAM" id="MobiDB-lite"/>
    </source>
</evidence>
<feature type="region of interest" description="Disordered" evidence="1">
    <location>
        <begin position="69"/>
        <end position="181"/>
    </location>
</feature>
<reference evidence="3 4" key="1">
    <citation type="journal article" date="2020" name="bioRxiv">
        <title>Sequence and annotation of 42 cannabis genomes reveals extensive copy number variation in cannabinoid synthesis and pathogen resistance genes.</title>
        <authorList>
            <person name="Mckernan K.J."/>
            <person name="Helbert Y."/>
            <person name="Kane L.T."/>
            <person name="Ebling H."/>
            <person name="Zhang L."/>
            <person name="Liu B."/>
            <person name="Eaton Z."/>
            <person name="Mclaughlin S."/>
            <person name="Kingan S."/>
            <person name="Baybayan P."/>
            <person name="Concepcion G."/>
            <person name="Jordan M."/>
            <person name="Riva A."/>
            <person name="Barbazuk W."/>
            <person name="Harkins T."/>
        </authorList>
    </citation>
    <scope>NUCLEOTIDE SEQUENCE [LARGE SCALE GENOMIC DNA]</scope>
    <source>
        <strain evidence="4">cv. Jamaican Lion 4</strain>
        <tissue evidence="3">Leaf</tissue>
    </source>
</reference>